<dbReference type="InterPro" id="IPR025676">
    <property type="entry name" value="Clr5_dom"/>
</dbReference>
<evidence type="ECO:0000313" key="2">
    <source>
        <dbReference type="EMBL" id="KAF4456840.1"/>
    </source>
</evidence>
<name>A0A8H4P2L6_9HYPO</name>
<dbReference type="PANTHER" id="PTHR38788">
    <property type="entry name" value="CLR5 DOMAIN-CONTAINING PROTEIN"/>
    <property type="match status" value="1"/>
</dbReference>
<dbReference type="Proteomes" id="UP000554235">
    <property type="component" value="Unassembled WGS sequence"/>
</dbReference>
<dbReference type="EMBL" id="JAADYS010002645">
    <property type="protein sequence ID" value="KAF4456840.1"/>
    <property type="molecule type" value="Genomic_DNA"/>
</dbReference>
<evidence type="ECO:0000313" key="3">
    <source>
        <dbReference type="Proteomes" id="UP000554235"/>
    </source>
</evidence>
<dbReference type="AlphaFoldDB" id="A0A8H4P2L6"/>
<gene>
    <name evidence="2" type="ORF">FALBO_15330</name>
</gene>
<dbReference type="PANTHER" id="PTHR38788:SF3">
    <property type="entry name" value="CLR5 DOMAIN-CONTAINING PROTEIN"/>
    <property type="match status" value="1"/>
</dbReference>
<feature type="domain" description="Clr5" evidence="1">
    <location>
        <begin position="12"/>
        <end position="64"/>
    </location>
</feature>
<organism evidence="2 3">
    <name type="scientific">Fusarium albosuccineum</name>
    <dbReference type="NCBI Taxonomy" id="1237068"/>
    <lineage>
        <taxon>Eukaryota</taxon>
        <taxon>Fungi</taxon>
        <taxon>Dikarya</taxon>
        <taxon>Ascomycota</taxon>
        <taxon>Pezizomycotina</taxon>
        <taxon>Sordariomycetes</taxon>
        <taxon>Hypocreomycetidae</taxon>
        <taxon>Hypocreales</taxon>
        <taxon>Nectriaceae</taxon>
        <taxon>Fusarium</taxon>
        <taxon>Fusarium decemcellulare species complex</taxon>
    </lineage>
</organism>
<reference evidence="2 3" key="1">
    <citation type="submission" date="2020-01" db="EMBL/GenBank/DDBJ databases">
        <title>Identification and distribution of gene clusters putatively required for synthesis of sphingolipid metabolism inhibitors in phylogenetically diverse species of the filamentous fungus Fusarium.</title>
        <authorList>
            <person name="Kim H.-S."/>
            <person name="Busman M."/>
            <person name="Brown D.W."/>
            <person name="Divon H."/>
            <person name="Uhlig S."/>
            <person name="Proctor R.H."/>
        </authorList>
    </citation>
    <scope>NUCLEOTIDE SEQUENCE [LARGE SCALE GENOMIC DNA]</scope>
    <source>
        <strain evidence="2 3">NRRL 20459</strain>
    </source>
</reference>
<proteinExistence type="predicted"/>
<dbReference type="OrthoDB" id="5068185at2759"/>
<evidence type="ECO:0000259" key="1">
    <source>
        <dbReference type="Pfam" id="PF14420"/>
    </source>
</evidence>
<sequence>MSNAVATKRIPEQEWARHESTIRQLYLENDKGLQDVMEHMASSCGFYASKSQYETRFKKWGIAKNRKRVEWKVVAQHVEHRKAAGKKSDVFINGALVSEARVQREMTRIGYRPSRGLSSSDMQLSVALPLERPAYIDPRSMLGLGDLSLESALLTQHSRQSSPSYTSKLLDNIVLPESSLLAFLPPALVTLRTDLSTSVNQKTTSPFTSVSESQPLSSPYARLLIFQLINGFIHRSGLTPVDVWNFLKANAGRSLRAFFQRLPQQEAKILAEKAFPCAIEAGNAEAVGFFLDAPDINI</sequence>
<keyword evidence="3" id="KW-1185">Reference proteome</keyword>
<comment type="caution">
    <text evidence="2">The sequence shown here is derived from an EMBL/GenBank/DDBJ whole genome shotgun (WGS) entry which is preliminary data.</text>
</comment>
<dbReference type="Pfam" id="PF14420">
    <property type="entry name" value="Clr5"/>
    <property type="match status" value="1"/>
</dbReference>
<protein>
    <submittedName>
        <fullName evidence="2">Ankyrin repeat</fullName>
    </submittedName>
</protein>
<accession>A0A8H4P2L6</accession>